<dbReference type="EC" id="3.6.1.41" evidence="1"/>
<evidence type="ECO:0000256" key="6">
    <source>
        <dbReference type="ARBA" id="ARBA00049417"/>
    </source>
</evidence>
<dbReference type="GO" id="GO:0000166">
    <property type="term" value="F:nucleotide binding"/>
    <property type="evidence" value="ECO:0007669"/>
    <property type="project" value="UniProtKB-KW"/>
</dbReference>
<keyword evidence="2" id="KW-0479">Metal-binding</keyword>
<dbReference type="GO" id="GO:0008803">
    <property type="term" value="F:bis(5'-nucleosyl)-tetraphosphatase (symmetrical) activity"/>
    <property type="evidence" value="ECO:0007669"/>
    <property type="project" value="UniProtKB-EC"/>
</dbReference>
<organism evidence="8 9">
    <name type="scientific">Lentilactobacillus sunkii DSM 19904</name>
    <dbReference type="NCBI Taxonomy" id="1423808"/>
    <lineage>
        <taxon>Bacteria</taxon>
        <taxon>Bacillati</taxon>
        <taxon>Bacillota</taxon>
        <taxon>Bacilli</taxon>
        <taxon>Lactobacillales</taxon>
        <taxon>Lactobacillaceae</taxon>
        <taxon>Lentilactobacillus</taxon>
    </lineage>
</organism>
<dbReference type="NCBIfam" id="TIGR00488">
    <property type="entry name" value="bis(5'-nucleosyl)-tetraphosphatase (symmetrical) YqeK"/>
    <property type="match status" value="1"/>
</dbReference>
<sequence length="203" mass="23157">MKSDQLTYEGHFVPYSRPELVAKLRDALTDSRFQHCLRVEQTAMNLAERNGVNVEKAAIGGLVHDYAKQRPDEDFIEAIKEYHMDPELLNYGNAIWHGVVGWIFVKNELQITDIDILNAVRYHTVGHQYMTPLEQIVYMADYIEPGRDFPGVDDARKITMNNLKDGVAYQTKQTLGYLVGHDKPVFPQTIVTYNSWVPGSGLD</sequence>
<dbReference type="CDD" id="cd00077">
    <property type="entry name" value="HDc"/>
    <property type="match status" value="1"/>
</dbReference>
<dbReference type="InterPro" id="IPR051094">
    <property type="entry name" value="Diverse_Catalytic_Enzymes"/>
</dbReference>
<dbReference type="NCBIfam" id="TIGR00277">
    <property type="entry name" value="HDIG"/>
    <property type="match status" value="1"/>
</dbReference>
<accession>A0A0R1LDV8</accession>
<evidence type="ECO:0000259" key="7">
    <source>
        <dbReference type="PROSITE" id="PS51831"/>
    </source>
</evidence>
<gene>
    <name evidence="8" type="ORF">FD17_GL000133</name>
</gene>
<dbReference type="OrthoDB" id="9782134at2"/>
<keyword evidence="5" id="KW-0408">Iron</keyword>
<feature type="domain" description="HD" evidence="7">
    <location>
        <begin position="32"/>
        <end position="146"/>
    </location>
</feature>
<comment type="caution">
    <text evidence="8">The sequence shown here is derived from an EMBL/GenBank/DDBJ whole genome shotgun (WGS) entry which is preliminary data.</text>
</comment>
<dbReference type="EMBL" id="AZEA01000001">
    <property type="protein sequence ID" value="KRK89895.1"/>
    <property type="molecule type" value="Genomic_DNA"/>
</dbReference>
<dbReference type="RefSeq" id="WP_057822732.1">
    <property type="nucleotide sequence ID" value="NZ_AZEA01000001.1"/>
</dbReference>
<dbReference type="Gene3D" id="1.10.3210.10">
    <property type="entry name" value="Hypothetical protein af1432"/>
    <property type="match status" value="1"/>
</dbReference>
<dbReference type="PANTHER" id="PTHR35795:SF1">
    <property type="entry name" value="BIS(5'-NUCLEOSYL)-TETRAPHOSPHATASE, SYMMETRICAL"/>
    <property type="match status" value="1"/>
</dbReference>
<dbReference type="PROSITE" id="PS51831">
    <property type="entry name" value="HD"/>
    <property type="match status" value="1"/>
</dbReference>
<comment type="catalytic activity">
    <reaction evidence="6">
        <text>P(1),P(4)-bis(5'-adenosyl) tetraphosphate + H2O = 2 ADP + 2 H(+)</text>
        <dbReference type="Rhea" id="RHEA:24252"/>
        <dbReference type="ChEBI" id="CHEBI:15377"/>
        <dbReference type="ChEBI" id="CHEBI:15378"/>
        <dbReference type="ChEBI" id="CHEBI:58141"/>
        <dbReference type="ChEBI" id="CHEBI:456216"/>
        <dbReference type="EC" id="3.6.1.41"/>
    </reaction>
</comment>
<dbReference type="InterPro" id="IPR006675">
    <property type="entry name" value="HDIG_dom"/>
</dbReference>
<evidence type="ECO:0000256" key="2">
    <source>
        <dbReference type="ARBA" id="ARBA00022723"/>
    </source>
</evidence>
<keyword evidence="9" id="KW-1185">Reference proteome</keyword>
<dbReference type="InterPro" id="IPR003607">
    <property type="entry name" value="HD/PDEase_dom"/>
</dbReference>
<keyword evidence="3" id="KW-0547">Nucleotide-binding</keyword>
<dbReference type="Proteomes" id="UP000051581">
    <property type="component" value="Unassembled WGS sequence"/>
</dbReference>
<evidence type="ECO:0000256" key="1">
    <source>
        <dbReference type="ARBA" id="ARBA00012506"/>
    </source>
</evidence>
<dbReference type="InterPro" id="IPR006674">
    <property type="entry name" value="HD_domain"/>
</dbReference>
<dbReference type="SMART" id="SM00471">
    <property type="entry name" value="HDc"/>
    <property type="match status" value="1"/>
</dbReference>
<evidence type="ECO:0000256" key="4">
    <source>
        <dbReference type="ARBA" id="ARBA00022801"/>
    </source>
</evidence>
<evidence type="ECO:0000313" key="8">
    <source>
        <dbReference type="EMBL" id="KRK89895.1"/>
    </source>
</evidence>
<dbReference type="PANTHER" id="PTHR35795">
    <property type="entry name" value="SLR1885 PROTEIN"/>
    <property type="match status" value="1"/>
</dbReference>
<keyword evidence="4 8" id="KW-0378">Hydrolase</keyword>
<dbReference type="InterPro" id="IPR005249">
    <property type="entry name" value="YqeK"/>
</dbReference>
<dbReference type="AlphaFoldDB" id="A0A0R1LDV8"/>
<evidence type="ECO:0000256" key="3">
    <source>
        <dbReference type="ARBA" id="ARBA00022741"/>
    </source>
</evidence>
<reference evidence="8 9" key="1">
    <citation type="journal article" date="2015" name="Genome Announc.">
        <title>Expanding the biotechnology potential of lactobacilli through comparative genomics of 213 strains and associated genera.</title>
        <authorList>
            <person name="Sun Z."/>
            <person name="Harris H.M."/>
            <person name="McCann A."/>
            <person name="Guo C."/>
            <person name="Argimon S."/>
            <person name="Zhang W."/>
            <person name="Yang X."/>
            <person name="Jeffery I.B."/>
            <person name="Cooney J.C."/>
            <person name="Kagawa T.F."/>
            <person name="Liu W."/>
            <person name="Song Y."/>
            <person name="Salvetti E."/>
            <person name="Wrobel A."/>
            <person name="Rasinkangas P."/>
            <person name="Parkhill J."/>
            <person name="Rea M.C."/>
            <person name="O'Sullivan O."/>
            <person name="Ritari J."/>
            <person name="Douillard F.P."/>
            <person name="Paul Ross R."/>
            <person name="Yang R."/>
            <person name="Briner A.E."/>
            <person name="Felis G.E."/>
            <person name="de Vos W.M."/>
            <person name="Barrangou R."/>
            <person name="Klaenhammer T.R."/>
            <person name="Caufield P.W."/>
            <person name="Cui Y."/>
            <person name="Zhang H."/>
            <person name="O'Toole P.W."/>
        </authorList>
    </citation>
    <scope>NUCLEOTIDE SEQUENCE [LARGE SCALE GENOMIC DNA]</scope>
    <source>
        <strain evidence="8 9">DSM 19904</strain>
    </source>
</reference>
<proteinExistence type="predicted"/>
<dbReference type="GO" id="GO:0046872">
    <property type="term" value="F:metal ion binding"/>
    <property type="evidence" value="ECO:0007669"/>
    <property type="project" value="UniProtKB-KW"/>
</dbReference>
<evidence type="ECO:0000313" key="9">
    <source>
        <dbReference type="Proteomes" id="UP000051581"/>
    </source>
</evidence>
<dbReference type="PATRIC" id="fig|1423808.3.peg.134"/>
<dbReference type="Pfam" id="PF01966">
    <property type="entry name" value="HD"/>
    <property type="match status" value="1"/>
</dbReference>
<dbReference type="SUPFAM" id="SSF109604">
    <property type="entry name" value="HD-domain/PDEase-like"/>
    <property type="match status" value="1"/>
</dbReference>
<evidence type="ECO:0000256" key="5">
    <source>
        <dbReference type="ARBA" id="ARBA00023004"/>
    </source>
</evidence>
<protein>
    <recommendedName>
        <fullName evidence="1">bis(5'-nucleosyl)-tetraphosphatase (symmetrical)</fullName>
        <ecNumber evidence="1">3.6.1.41</ecNumber>
    </recommendedName>
</protein>
<name>A0A0R1LDV8_9LACO</name>